<gene>
    <name evidence="3" type="ORF">CPLU01_11857</name>
</gene>
<feature type="region of interest" description="Disordered" evidence="2">
    <location>
        <begin position="84"/>
        <end position="106"/>
    </location>
</feature>
<proteinExistence type="predicted"/>
<dbReference type="AlphaFoldDB" id="A0A8H6K079"/>
<evidence type="ECO:0000256" key="2">
    <source>
        <dbReference type="SAM" id="MobiDB-lite"/>
    </source>
</evidence>
<comment type="caution">
    <text evidence="3">The sequence shown here is derived from an EMBL/GenBank/DDBJ whole genome shotgun (WGS) entry which is preliminary data.</text>
</comment>
<sequence>MPDSVPSGQDLVPKRVWATIGGNILSPQPTWDRLISMTAGRNKIGRAAQAEEKEFKEASREAKNKLKAAKKAYKDKYGGGLAAWKKNGRGTEKAVNKHSEQLNPRG</sequence>
<feature type="coiled-coil region" evidence="1">
    <location>
        <begin position="48"/>
        <end position="76"/>
    </location>
</feature>
<evidence type="ECO:0000313" key="4">
    <source>
        <dbReference type="Proteomes" id="UP000654918"/>
    </source>
</evidence>
<keyword evidence="4" id="KW-1185">Reference proteome</keyword>
<evidence type="ECO:0000256" key="1">
    <source>
        <dbReference type="SAM" id="Coils"/>
    </source>
</evidence>
<organism evidence="3 4">
    <name type="scientific">Colletotrichum plurivorum</name>
    <dbReference type="NCBI Taxonomy" id="2175906"/>
    <lineage>
        <taxon>Eukaryota</taxon>
        <taxon>Fungi</taxon>
        <taxon>Dikarya</taxon>
        <taxon>Ascomycota</taxon>
        <taxon>Pezizomycotina</taxon>
        <taxon>Sordariomycetes</taxon>
        <taxon>Hypocreomycetidae</taxon>
        <taxon>Glomerellales</taxon>
        <taxon>Glomerellaceae</taxon>
        <taxon>Colletotrichum</taxon>
        <taxon>Colletotrichum orchidearum species complex</taxon>
    </lineage>
</organism>
<dbReference type="EMBL" id="WIGO01000230">
    <property type="protein sequence ID" value="KAF6822672.1"/>
    <property type="molecule type" value="Genomic_DNA"/>
</dbReference>
<protein>
    <submittedName>
        <fullName evidence="3">Uncharacterized protein</fullName>
    </submittedName>
</protein>
<accession>A0A8H6K079</accession>
<evidence type="ECO:0000313" key="3">
    <source>
        <dbReference type="EMBL" id="KAF6822672.1"/>
    </source>
</evidence>
<dbReference type="Proteomes" id="UP000654918">
    <property type="component" value="Unassembled WGS sequence"/>
</dbReference>
<name>A0A8H6K079_9PEZI</name>
<feature type="compositionally biased region" description="Basic and acidic residues" evidence="2">
    <location>
        <begin position="89"/>
        <end position="100"/>
    </location>
</feature>
<keyword evidence="1" id="KW-0175">Coiled coil</keyword>
<reference evidence="3" key="1">
    <citation type="journal article" date="2020" name="Phytopathology">
        <title>Genome Sequence Resources of Colletotrichum truncatum, C. plurivorum, C. musicola, and C. sojae: Four Species Pathogenic to Soybean (Glycine max).</title>
        <authorList>
            <person name="Rogerio F."/>
            <person name="Boufleur T.R."/>
            <person name="Ciampi-Guillardi M."/>
            <person name="Sukno S.A."/>
            <person name="Thon M.R."/>
            <person name="Massola Junior N.S."/>
            <person name="Baroncelli R."/>
        </authorList>
    </citation>
    <scope>NUCLEOTIDE SEQUENCE</scope>
    <source>
        <strain evidence="3">LFN00145</strain>
    </source>
</reference>